<sequence>MALCETCSAVFQHHTFELDHSFNGADVPHHDTPQGLMAAVENNCWICWRFFNRLPPQAQQWVRRLAQTTLSPKVAYLKTKLALSDIGFTTARAAYRKETAVQPRICLELDFHEYSCFFDDYSSSYKPLGGEKDRDHRVLRLCLVPTDSHHPLVSRRRALTHISTDSNETWATIRSWINNCSSSHSACEARRAERNWFPTRLLEISAAAKNKSNAEKVSVDSIRLVSREQVPAGSDYVSLSHRWGTAMSPAVLTTSNLEAFTTTGVPLSCLSRTFLECFHVALMLGVRYVWIDSLCIIQDGDGGADWLRESATMDRVYTNGLFNISADWGAHEKDGLFFARDHRWRETLRVQMKTSTGSIPESQLVGVIDSHQLYDVIDADIWYDQVSQSPLNRRGWVFQERLLSPRVLHFCPREVLWECCETTLTESNPDVSIEKGWDRDSISRAIKKLKHRKFGSHAYAVMIWGSRFSSRDQLYLAWQDIVAFYTSCQLTRESDKLPAIAGVARYLQTRLGDIYILGIWGEYLAGELLWACHRDAHNHIPNRRSYRDWSEQTSGGPGYIAPSFTWASVDCQVKAGNPLLCGILVKVVPVLYRANRHVPCVPLRQSVYGPVSYPSPVEIQVTGILKRMRLSWDREFTEAADWRVYADGTRVPVIARGKGIFYKRLDEPANLALGYESSSCESVPEDEEAHSDKGDDHEAGAKKRVKRILGAEALLDFAIAESEKADVESSTFYYMQLAQETNEFTPNKKGLFLLLQLVDSSMGRFRRIGIFKSNSRYYTGRTDGLGTMRLAWYLRDQPGQEDNPCWSYDPHRKEHTIFLV</sequence>
<feature type="compositionally biased region" description="Basic and acidic residues" evidence="1">
    <location>
        <begin position="690"/>
        <end position="701"/>
    </location>
</feature>
<keyword evidence="4" id="KW-1185">Reference proteome</keyword>
<dbReference type="AlphaFoldDB" id="A0AAJ0F367"/>
<evidence type="ECO:0000256" key="1">
    <source>
        <dbReference type="SAM" id="MobiDB-lite"/>
    </source>
</evidence>
<dbReference type="Pfam" id="PF06985">
    <property type="entry name" value="HET"/>
    <property type="match status" value="1"/>
</dbReference>
<reference evidence="3" key="1">
    <citation type="submission" date="2023-06" db="EMBL/GenBank/DDBJ databases">
        <title>Genome-scale phylogeny and comparative genomics of the fungal order Sordariales.</title>
        <authorList>
            <consortium name="Lawrence Berkeley National Laboratory"/>
            <person name="Hensen N."/>
            <person name="Bonometti L."/>
            <person name="Westerberg I."/>
            <person name="Brannstrom I.O."/>
            <person name="Guillou S."/>
            <person name="Cros-Aarteil S."/>
            <person name="Calhoun S."/>
            <person name="Haridas S."/>
            <person name="Kuo A."/>
            <person name="Mondo S."/>
            <person name="Pangilinan J."/>
            <person name="Riley R."/>
            <person name="Labutti K."/>
            <person name="Andreopoulos B."/>
            <person name="Lipzen A."/>
            <person name="Chen C."/>
            <person name="Yanf M."/>
            <person name="Daum C."/>
            <person name="Ng V."/>
            <person name="Clum A."/>
            <person name="Steindorff A."/>
            <person name="Ohm R."/>
            <person name="Martin F."/>
            <person name="Silar P."/>
            <person name="Natvig D."/>
            <person name="Lalanne C."/>
            <person name="Gautier V."/>
            <person name="Ament-Velasquez S.L."/>
            <person name="Kruys A."/>
            <person name="Hutchinson M.I."/>
            <person name="Powell A.J."/>
            <person name="Barry K."/>
            <person name="Miller A.N."/>
            <person name="Grigoriev I.V."/>
            <person name="Debuchy R."/>
            <person name="Gladieux P."/>
            <person name="Thoren M.H."/>
            <person name="Johannesson H."/>
        </authorList>
    </citation>
    <scope>NUCLEOTIDE SEQUENCE</scope>
    <source>
        <strain evidence="3">PSN4</strain>
    </source>
</reference>
<accession>A0AAJ0F367</accession>
<feature type="region of interest" description="Disordered" evidence="1">
    <location>
        <begin position="681"/>
        <end position="701"/>
    </location>
</feature>
<name>A0AAJ0F367_9PEZI</name>
<evidence type="ECO:0000313" key="4">
    <source>
        <dbReference type="Proteomes" id="UP001239445"/>
    </source>
</evidence>
<dbReference type="Proteomes" id="UP001239445">
    <property type="component" value="Unassembled WGS sequence"/>
</dbReference>
<evidence type="ECO:0000313" key="3">
    <source>
        <dbReference type="EMBL" id="KAK1753131.1"/>
    </source>
</evidence>
<protein>
    <recommendedName>
        <fullName evidence="2">Heterokaryon incompatibility domain-containing protein</fullName>
    </recommendedName>
</protein>
<dbReference type="PANTHER" id="PTHR33112:SF16">
    <property type="entry name" value="HETEROKARYON INCOMPATIBILITY DOMAIN-CONTAINING PROTEIN"/>
    <property type="match status" value="1"/>
</dbReference>
<organism evidence="3 4">
    <name type="scientific">Echria macrotheca</name>
    <dbReference type="NCBI Taxonomy" id="438768"/>
    <lineage>
        <taxon>Eukaryota</taxon>
        <taxon>Fungi</taxon>
        <taxon>Dikarya</taxon>
        <taxon>Ascomycota</taxon>
        <taxon>Pezizomycotina</taxon>
        <taxon>Sordariomycetes</taxon>
        <taxon>Sordariomycetidae</taxon>
        <taxon>Sordariales</taxon>
        <taxon>Schizotheciaceae</taxon>
        <taxon>Echria</taxon>
    </lineage>
</organism>
<comment type="caution">
    <text evidence="3">The sequence shown here is derived from an EMBL/GenBank/DDBJ whole genome shotgun (WGS) entry which is preliminary data.</text>
</comment>
<gene>
    <name evidence="3" type="ORF">QBC47DRAFT_53080</name>
</gene>
<feature type="domain" description="Heterokaryon incompatibility" evidence="2">
    <location>
        <begin position="236"/>
        <end position="400"/>
    </location>
</feature>
<proteinExistence type="predicted"/>
<dbReference type="PANTHER" id="PTHR33112">
    <property type="entry name" value="DOMAIN PROTEIN, PUTATIVE-RELATED"/>
    <property type="match status" value="1"/>
</dbReference>
<evidence type="ECO:0000259" key="2">
    <source>
        <dbReference type="Pfam" id="PF06985"/>
    </source>
</evidence>
<dbReference type="EMBL" id="MU839838">
    <property type="protein sequence ID" value="KAK1753131.1"/>
    <property type="molecule type" value="Genomic_DNA"/>
</dbReference>
<dbReference type="InterPro" id="IPR010730">
    <property type="entry name" value="HET"/>
</dbReference>